<sequence>MHMLLVVVGGVVLLGVFLLFGKLWGGDISGMAAGAKLFVPAWLAVALVNMWVGVTRAGYTVAQELPILFVVFAVPAALAALVAWQLARG</sequence>
<dbReference type="RefSeq" id="WP_085423974.1">
    <property type="nucleotide sequence ID" value="NZ_FXAF01000008.1"/>
</dbReference>
<keyword evidence="1" id="KW-1133">Transmembrane helix</keyword>
<name>A0A1X7FYX2_9HYPH</name>
<proteinExistence type="predicted"/>
<reference evidence="3" key="1">
    <citation type="submission" date="2017-04" db="EMBL/GenBank/DDBJ databases">
        <authorList>
            <person name="Varghese N."/>
            <person name="Submissions S."/>
        </authorList>
    </citation>
    <scope>NUCLEOTIDE SEQUENCE [LARGE SCALE GENOMIC DNA]</scope>
    <source>
        <strain evidence="3">B4P</strain>
    </source>
</reference>
<organism evidence="2 3">
    <name type="scientific">Xaviernesmea oryzae</name>
    <dbReference type="NCBI Taxonomy" id="464029"/>
    <lineage>
        <taxon>Bacteria</taxon>
        <taxon>Pseudomonadati</taxon>
        <taxon>Pseudomonadota</taxon>
        <taxon>Alphaproteobacteria</taxon>
        <taxon>Hyphomicrobiales</taxon>
        <taxon>Rhizobiaceae</taxon>
        <taxon>Rhizobium/Agrobacterium group</taxon>
        <taxon>Xaviernesmea</taxon>
    </lineage>
</organism>
<evidence type="ECO:0000313" key="3">
    <source>
        <dbReference type="Proteomes" id="UP000192903"/>
    </source>
</evidence>
<dbReference type="OrthoDB" id="4764194at2"/>
<dbReference type="EMBL" id="FXAF01000008">
    <property type="protein sequence ID" value="SMF60747.1"/>
    <property type="molecule type" value="Genomic_DNA"/>
</dbReference>
<evidence type="ECO:0000313" key="2">
    <source>
        <dbReference type="EMBL" id="SMF60747.1"/>
    </source>
</evidence>
<evidence type="ECO:0008006" key="4">
    <source>
        <dbReference type="Google" id="ProtNLM"/>
    </source>
</evidence>
<keyword evidence="1" id="KW-0812">Transmembrane</keyword>
<evidence type="ECO:0000256" key="1">
    <source>
        <dbReference type="SAM" id="Phobius"/>
    </source>
</evidence>
<feature type="transmembrane region" description="Helical" evidence="1">
    <location>
        <begin position="65"/>
        <end position="87"/>
    </location>
</feature>
<dbReference type="STRING" id="464029.SAMN02982989_1114"/>
<gene>
    <name evidence="2" type="ORF">SAMN02982989_1114</name>
</gene>
<protein>
    <recommendedName>
        <fullName evidence="4">Transmembrane protein</fullName>
    </recommendedName>
</protein>
<dbReference type="Proteomes" id="UP000192903">
    <property type="component" value="Unassembled WGS sequence"/>
</dbReference>
<keyword evidence="1" id="KW-0472">Membrane</keyword>
<feature type="transmembrane region" description="Helical" evidence="1">
    <location>
        <begin position="37"/>
        <end position="59"/>
    </location>
</feature>
<dbReference type="AlphaFoldDB" id="A0A1X7FYX2"/>
<feature type="transmembrane region" description="Helical" evidence="1">
    <location>
        <begin position="6"/>
        <end position="25"/>
    </location>
</feature>
<keyword evidence="3" id="KW-1185">Reference proteome</keyword>
<accession>A0A1X7FYX2</accession>